<proteinExistence type="predicted"/>
<reference evidence="2" key="1">
    <citation type="submission" date="2020-02" db="EMBL/GenBank/DDBJ databases">
        <authorList>
            <person name="Scholz U."/>
            <person name="Mascher M."/>
            <person name="Fiebig A."/>
        </authorList>
    </citation>
    <scope>NUCLEOTIDE SEQUENCE</scope>
</reference>
<feature type="region of interest" description="Disordered" evidence="1">
    <location>
        <begin position="1"/>
        <end position="21"/>
    </location>
</feature>
<dbReference type="OrthoDB" id="1902436at2759"/>
<dbReference type="AlphaFoldDB" id="A0A7I8KBB5"/>
<name>A0A7I8KBB5_SPIIN</name>
<accession>A0A7I8KBB5</accession>
<evidence type="ECO:0000313" key="3">
    <source>
        <dbReference type="Proteomes" id="UP000663760"/>
    </source>
</evidence>
<gene>
    <name evidence="2" type="ORF">SI8410_04005748</name>
</gene>
<dbReference type="Proteomes" id="UP000663760">
    <property type="component" value="Chromosome 4"/>
</dbReference>
<feature type="region of interest" description="Disordered" evidence="1">
    <location>
        <begin position="289"/>
        <end position="311"/>
    </location>
</feature>
<dbReference type="GO" id="GO:0005886">
    <property type="term" value="C:plasma membrane"/>
    <property type="evidence" value="ECO:0007669"/>
    <property type="project" value="TreeGrafter"/>
</dbReference>
<organism evidence="2 3">
    <name type="scientific">Spirodela intermedia</name>
    <name type="common">Intermediate duckweed</name>
    <dbReference type="NCBI Taxonomy" id="51605"/>
    <lineage>
        <taxon>Eukaryota</taxon>
        <taxon>Viridiplantae</taxon>
        <taxon>Streptophyta</taxon>
        <taxon>Embryophyta</taxon>
        <taxon>Tracheophyta</taxon>
        <taxon>Spermatophyta</taxon>
        <taxon>Magnoliopsida</taxon>
        <taxon>Liliopsida</taxon>
        <taxon>Araceae</taxon>
        <taxon>Lemnoideae</taxon>
        <taxon>Spirodela</taxon>
    </lineage>
</organism>
<evidence type="ECO:0000256" key="1">
    <source>
        <dbReference type="SAM" id="MobiDB-lite"/>
    </source>
</evidence>
<sequence length="330" mass="34004">MDTSATAGTGTAPPPVGLPEGTSRELLRLGGGAAQLHLLCGGADESVPRVRCGGFVVVAARRAGSPLSLVGCAVGELQWPLAGDSPVLRVGPRKFSFAFPGFFYGLTLPEGCADGELAALITILKTFCNYQDHAGERGNRDSEVEFWAMAYAKIRSLSVGAAAPPPLNAAGREQTAAKMQRALRASAATKLVAKVLVQDAIDPGRHIELAGGAAAPGGRPYVLAGIRAVSDVVDAVEAARGIGVGGWSPASEQWLPPPERRAYWHFNVAGLTLVLRAVAAVTARAGRLAGQGTGGHRSAAALAGQPGGETRTVVENQSYRLPTSVRPSMS</sequence>
<dbReference type="InterPro" id="IPR045036">
    <property type="entry name" value="Spartin-like"/>
</dbReference>
<dbReference type="PANTHER" id="PTHR21068">
    <property type="entry name" value="SPARTIN"/>
    <property type="match status" value="1"/>
</dbReference>
<protein>
    <submittedName>
        <fullName evidence="2">Uncharacterized protein</fullName>
    </submittedName>
</protein>
<dbReference type="PANTHER" id="PTHR21068:SF49">
    <property type="entry name" value="SENESCENCE DOMAIN-CONTAINING PROTEIN"/>
    <property type="match status" value="1"/>
</dbReference>
<evidence type="ECO:0000313" key="2">
    <source>
        <dbReference type="EMBL" id="CAA7395087.1"/>
    </source>
</evidence>
<dbReference type="EMBL" id="LR746267">
    <property type="protein sequence ID" value="CAA7395087.1"/>
    <property type="molecule type" value="Genomic_DNA"/>
</dbReference>
<keyword evidence="3" id="KW-1185">Reference proteome</keyword>
<feature type="compositionally biased region" description="Low complexity" evidence="1">
    <location>
        <begin position="1"/>
        <end position="11"/>
    </location>
</feature>